<dbReference type="EMBL" id="JAPFFF010000037">
    <property type="protein sequence ID" value="KAK8842646.1"/>
    <property type="molecule type" value="Genomic_DNA"/>
</dbReference>
<accession>A0ABR2H9U1</accession>
<evidence type="ECO:0000313" key="2">
    <source>
        <dbReference type="Proteomes" id="UP001470230"/>
    </source>
</evidence>
<name>A0ABR2H9U1_9EUKA</name>
<keyword evidence="2" id="KW-1185">Reference proteome</keyword>
<dbReference type="Proteomes" id="UP001470230">
    <property type="component" value="Unassembled WGS sequence"/>
</dbReference>
<evidence type="ECO:0000313" key="1">
    <source>
        <dbReference type="EMBL" id="KAK8842646.1"/>
    </source>
</evidence>
<organism evidence="1 2">
    <name type="scientific">Tritrichomonas musculus</name>
    <dbReference type="NCBI Taxonomy" id="1915356"/>
    <lineage>
        <taxon>Eukaryota</taxon>
        <taxon>Metamonada</taxon>
        <taxon>Parabasalia</taxon>
        <taxon>Tritrichomonadida</taxon>
        <taxon>Tritrichomonadidae</taxon>
        <taxon>Tritrichomonas</taxon>
    </lineage>
</organism>
<comment type="caution">
    <text evidence="1">The sequence shown here is derived from an EMBL/GenBank/DDBJ whole genome shotgun (WGS) entry which is preliminary data.</text>
</comment>
<protein>
    <submittedName>
        <fullName evidence="1">Uncharacterized protein</fullName>
    </submittedName>
</protein>
<proteinExistence type="predicted"/>
<sequence length="144" mass="16832">MPQLAIKRGFATCVLIYKEFKESEGIFIFAKYGTMLQEHFHGVIRGMTHGSDTLENTIRSIVRSNIIADISNRLKNPIKRKTRYSVGGTHYNPAIHTHEYIFDVEPQLIIERLLKSSIYGEYKEFLISFYRNLFHGLILWELVH</sequence>
<reference evidence="1 2" key="1">
    <citation type="submission" date="2024-04" db="EMBL/GenBank/DDBJ databases">
        <title>Tritrichomonas musculus Genome.</title>
        <authorList>
            <person name="Alves-Ferreira E."/>
            <person name="Grigg M."/>
            <person name="Lorenzi H."/>
            <person name="Galac M."/>
        </authorList>
    </citation>
    <scope>NUCLEOTIDE SEQUENCE [LARGE SCALE GENOMIC DNA]</scope>
    <source>
        <strain evidence="1 2">EAF2021</strain>
    </source>
</reference>
<gene>
    <name evidence="1" type="ORF">M9Y10_025506</name>
</gene>